<protein>
    <submittedName>
        <fullName evidence="2">Uncharacterized protein</fullName>
    </submittedName>
</protein>
<dbReference type="AlphaFoldDB" id="A0A2P5FP56"/>
<evidence type="ECO:0000313" key="3">
    <source>
        <dbReference type="Proteomes" id="UP000237000"/>
    </source>
</evidence>
<dbReference type="EMBL" id="JXTC01000018">
    <property type="protein sequence ID" value="PON99578.1"/>
    <property type="molecule type" value="Genomic_DNA"/>
</dbReference>
<dbReference type="Proteomes" id="UP000237000">
    <property type="component" value="Unassembled WGS sequence"/>
</dbReference>
<comment type="caution">
    <text evidence="2">The sequence shown here is derived from an EMBL/GenBank/DDBJ whole genome shotgun (WGS) entry which is preliminary data.</text>
</comment>
<gene>
    <name evidence="2" type="ORF">TorRG33x02_047450</name>
</gene>
<name>A0A2P5FP56_TREOI</name>
<reference evidence="3" key="1">
    <citation type="submission" date="2016-06" db="EMBL/GenBank/DDBJ databases">
        <title>Parallel loss of symbiosis genes in relatives of nitrogen-fixing non-legume Parasponia.</title>
        <authorList>
            <person name="Van Velzen R."/>
            <person name="Holmer R."/>
            <person name="Bu F."/>
            <person name="Rutten L."/>
            <person name="Van Zeijl A."/>
            <person name="Liu W."/>
            <person name="Santuari L."/>
            <person name="Cao Q."/>
            <person name="Sharma T."/>
            <person name="Shen D."/>
            <person name="Roswanjaya Y."/>
            <person name="Wardhani T."/>
            <person name="Kalhor M.S."/>
            <person name="Jansen J."/>
            <person name="Van den Hoogen J."/>
            <person name="Gungor B."/>
            <person name="Hartog M."/>
            <person name="Hontelez J."/>
            <person name="Verver J."/>
            <person name="Yang W.-C."/>
            <person name="Schijlen E."/>
            <person name="Repin R."/>
            <person name="Schilthuizen M."/>
            <person name="Schranz E."/>
            <person name="Heidstra R."/>
            <person name="Miyata K."/>
            <person name="Fedorova E."/>
            <person name="Kohlen W."/>
            <person name="Bisseling T."/>
            <person name="Smit S."/>
            <person name="Geurts R."/>
        </authorList>
    </citation>
    <scope>NUCLEOTIDE SEQUENCE [LARGE SCALE GENOMIC DNA]</scope>
    <source>
        <strain evidence="3">cv. RG33-2</strain>
    </source>
</reference>
<proteinExistence type="predicted"/>
<keyword evidence="3" id="KW-1185">Reference proteome</keyword>
<feature type="region of interest" description="Disordered" evidence="1">
    <location>
        <begin position="37"/>
        <end position="66"/>
    </location>
</feature>
<evidence type="ECO:0000256" key="1">
    <source>
        <dbReference type="SAM" id="MobiDB-lite"/>
    </source>
</evidence>
<accession>A0A2P5FP56</accession>
<sequence length="66" mass="7674">MPQIVVIKNWSDIPHGIDHYRHKKKETQYLNMHIDDKSEIGSGENGVDHEPNPMTHPHGFVSYPNR</sequence>
<dbReference type="InParanoid" id="A0A2P5FP56"/>
<organism evidence="2 3">
    <name type="scientific">Trema orientale</name>
    <name type="common">Charcoal tree</name>
    <name type="synonym">Celtis orientalis</name>
    <dbReference type="NCBI Taxonomy" id="63057"/>
    <lineage>
        <taxon>Eukaryota</taxon>
        <taxon>Viridiplantae</taxon>
        <taxon>Streptophyta</taxon>
        <taxon>Embryophyta</taxon>
        <taxon>Tracheophyta</taxon>
        <taxon>Spermatophyta</taxon>
        <taxon>Magnoliopsida</taxon>
        <taxon>eudicotyledons</taxon>
        <taxon>Gunneridae</taxon>
        <taxon>Pentapetalae</taxon>
        <taxon>rosids</taxon>
        <taxon>fabids</taxon>
        <taxon>Rosales</taxon>
        <taxon>Cannabaceae</taxon>
        <taxon>Trema</taxon>
    </lineage>
</organism>
<evidence type="ECO:0000313" key="2">
    <source>
        <dbReference type="EMBL" id="PON99578.1"/>
    </source>
</evidence>